<dbReference type="Pfam" id="PF10724">
    <property type="entry name" value="DUF2516"/>
    <property type="match status" value="1"/>
</dbReference>
<name>A0ABV8U228_9ACTN</name>
<feature type="transmembrane region" description="Helical" evidence="1">
    <location>
        <begin position="78"/>
        <end position="96"/>
    </location>
</feature>
<evidence type="ECO:0000256" key="1">
    <source>
        <dbReference type="SAM" id="Phobius"/>
    </source>
</evidence>
<keyword evidence="3" id="KW-1185">Reference proteome</keyword>
<accession>A0ABV8U228</accession>
<evidence type="ECO:0000313" key="3">
    <source>
        <dbReference type="Proteomes" id="UP001595823"/>
    </source>
</evidence>
<comment type="caution">
    <text evidence="2">The sequence shown here is derived from an EMBL/GenBank/DDBJ whole genome shotgun (WGS) entry which is preliminary data.</text>
</comment>
<reference evidence="3" key="1">
    <citation type="journal article" date="2019" name="Int. J. Syst. Evol. Microbiol.">
        <title>The Global Catalogue of Microorganisms (GCM) 10K type strain sequencing project: providing services to taxonomists for standard genome sequencing and annotation.</title>
        <authorList>
            <consortium name="The Broad Institute Genomics Platform"/>
            <consortium name="The Broad Institute Genome Sequencing Center for Infectious Disease"/>
            <person name="Wu L."/>
            <person name="Ma J."/>
        </authorList>
    </citation>
    <scope>NUCLEOTIDE SEQUENCE [LARGE SCALE GENOMIC DNA]</scope>
    <source>
        <strain evidence="3">IBRC-M 10908</strain>
    </source>
</reference>
<dbReference type="InterPro" id="IPR019662">
    <property type="entry name" value="DUF2516"/>
</dbReference>
<protein>
    <submittedName>
        <fullName evidence="2">DUF2516 family protein</fullName>
    </submittedName>
</protein>
<keyword evidence="1" id="KW-0812">Transmembrane</keyword>
<keyword evidence="1" id="KW-0472">Membrane</keyword>
<feature type="transmembrane region" description="Helical" evidence="1">
    <location>
        <begin position="20"/>
        <end position="41"/>
    </location>
</feature>
<organism evidence="2 3">
    <name type="scientific">Salininema proteolyticum</name>
    <dbReference type="NCBI Taxonomy" id="1607685"/>
    <lineage>
        <taxon>Bacteria</taxon>
        <taxon>Bacillati</taxon>
        <taxon>Actinomycetota</taxon>
        <taxon>Actinomycetes</taxon>
        <taxon>Glycomycetales</taxon>
        <taxon>Glycomycetaceae</taxon>
        <taxon>Salininema</taxon>
    </lineage>
</organism>
<evidence type="ECO:0000313" key="2">
    <source>
        <dbReference type="EMBL" id="MFC4337169.1"/>
    </source>
</evidence>
<sequence length="110" mass="11546">MEPSTDLIAAPMALVITSYFWYAFGILSAILALFALVHCAVQKPKAFEAIGTLSKGTWVGILVLAVFFTAILGSRGGGGLGIFGFLALCASLIYLLDVRKGIKEIGGSAY</sequence>
<gene>
    <name evidence="2" type="ORF">ACFPET_18360</name>
</gene>
<proteinExistence type="predicted"/>
<keyword evidence="1" id="KW-1133">Transmembrane helix</keyword>
<dbReference type="EMBL" id="JBHSDK010000028">
    <property type="protein sequence ID" value="MFC4337169.1"/>
    <property type="molecule type" value="Genomic_DNA"/>
</dbReference>
<dbReference type="Proteomes" id="UP001595823">
    <property type="component" value="Unassembled WGS sequence"/>
</dbReference>
<dbReference type="RefSeq" id="WP_380623855.1">
    <property type="nucleotide sequence ID" value="NZ_JBHSDK010000028.1"/>
</dbReference>
<feature type="transmembrane region" description="Helical" evidence="1">
    <location>
        <begin position="53"/>
        <end position="72"/>
    </location>
</feature>